<dbReference type="Pfam" id="PF00037">
    <property type="entry name" value="Fer4"/>
    <property type="match status" value="2"/>
</dbReference>
<dbReference type="SUPFAM" id="SSF54862">
    <property type="entry name" value="4Fe-4S ferredoxins"/>
    <property type="match status" value="1"/>
</dbReference>
<evidence type="ECO:0000256" key="1">
    <source>
        <dbReference type="ARBA" id="ARBA00022485"/>
    </source>
</evidence>
<keyword evidence="3" id="KW-0408">Iron</keyword>
<dbReference type="AlphaFoldDB" id="A0A382AX02"/>
<evidence type="ECO:0000259" key="5">
    <source>
        <dbReference type="PROSITE" id="PS51379"/>
    </source>
</evidence>
<dbReference type="InterPro" id="IPR050157">
    <property type="entry name" value="PSI_iron-sulfur_center"/>
</dbReference>
<dbReference type="Pfam" id="PF12617">
    <property type="entry name" value="LdpA_C"/>
    <property type="match status" value="1"/>
</dbReference>
<organism evidence="6">
    <name type="scientific">marine metagenome</name>
    <dbReference type="NCBI Taxonomy" id="408172"/>
    <lineage>
        <taxon>unclassified sequences</taxon>
        <taxon>metagenomes</taxon>
        <taxon>ecological metagenomes</taxon>
    </lineage>
</organism>
<feature type="domain" description="4Fe-4S ferredoxin-type" evidence="5">
    <location>
        <begin position="122"/>
        <end position="153"/>
    </location>
</feature>
<proteinExistence type="predicted"/>
<dbReference type="PROSITE" id="PS51379">
    <property type="entry name" value="4FE4S_FER_2"/>
    <property type="match status" value="2"/>
</dbReference>
<dbReference type="InterPro" id="IPR017900">
    <property type="entry name" value="4Fe4S_Fe_S_CS"/>
</dbReference>
<dbReference type="GO" id="GO:0051539">
    <property type="term" value="F:4 iron, 4 sulfur cluster binding"/>
    <property type="evidence" value="ECO:0007669"/>
    <property type="project" value="UniProtKB-KW"/>
</dbReference>
<evidence type="ECO:0000256" key="4">
    <source>
        <dbReference type="ARBA" id="ARBA00023014"/>
    </source>
</evidence>
<keyword evidence="2" id="KW-0479">Metal-binding</keyword>
<sequence>VLTTRFELLRDLLAGSRYFKLVCGAGNEDENEVRRLALIYTLAGANGFDVSATPSVVEACVQGIDLAYGHADQMGLEVPIRPFITVSVGMPGDHHVRKAFIIDDCVSCDLCIPVCPTDAIPETLEIIPELCIGCGNCEAACPPKVAAIRYRHNAKELGDLLPRCLSAGAENIELHAAVPGDEAILDEWAVVSGAQPENFVSMCLDRYHLSNVQLVDRIRAARDIAGERTMIQADGVPMSGGSDEFNTTLQAIAIADVIQKDLKAKDRAFHDLPVLLSGGTNGKTAEMARMCDVPYQGVSIGTHARWIVKEWVTLDDLEGDVGAIKSALVPAMDLVTRSIAA</sequence>
<dbReference type="PROSITE" id="PS00198">
    <property type="entry name" value="4FE4S_FER_1"/>
    <property type="match status" value="2"/>
</dbReference>
<protein>
    <recommendedName>
        <fullName evidence="5">4Fe-4S ferredoxin-type domain-containing protein</fullName>
    </recommendedName>
</protein>
<dbReference type="GO" id="GO:0046872">
    <property type="term" value="F:metal ion binding"/>
    <property type="evidence" value="ECO:0007669"/>
    <property type="project" value="UniProtKB-KW"/>
</dbReference>
<dbReference type="PANTHER" id="PTHR24960:SF79">
    <property type="entry name" value="PHOTOSYSTEM I IRON-SULFUR CENTER"/>
    <property type="match status" value="1"/>
</dbReference>
<keyword evidence="4" id="KW-0411">Iron-sulfur</keyword>
<dbReference type="PANTHER" id="PTHR24960">
    <property type="entry name" value="PHOTOSYSTEM I IRON-SULFUR CENTER-RELATED"/>
    <property type="match status" value="1"/>
</dbReference>
<keyword evidence="1" id="KW-0004">4Fe-4S</keyword>
<name>A0A382AX02_9ZZZZ</name>
<feature type="non-terminal residue" evidence="6">
    <location>
        <position position="1"/>
    </location>
</feature>
<dbReference type="Gene3D" id="3.30.70.20">
    <property type="match status" value="1"/>
</dbReference>
<dbReference type="InterPro" id="IPR017896">
    <property type="entry name" value="4Fe4S_Fe-S-bd"/>
</dbReference>
<feature type="domain" description="4Fe-4S ferredoxin-type" evidence="5">
    <location>
        <begin position="96"/>
        <end position="120"/>
    </location>
</feature>
<evidence type="ECO:0000313" key="6">
    <source>
        <dbReference type="EMBL" id="SVB05582.1"/>
    </source>
</evidence>
<dbReference type="EMBL" id="UINC01027038">
    <property type="protein sequence ID" value="SVB05582.1"/>
    <property type="molecule type" value="Genomic_DNA"/>
</dbReference>
<gene>
    <name evidence="6" type="ORF">METZ01_LOCUS158436</name>
</gene>
<dbReference type="InterPro" id="IPR021039">
    <property type="entry name" value="Fe-S-bd_prot_LdpA_C"/>
</dbReference>
<evidence type="ECO:0000256" key="3">
    <source>
        <dbReference type="ARBA" id="ARBA00023004"/>
    </source>
</evidence>
<accession>A0A382AX02</accession>
<evidence type="ECO:0000256" key="2">
    <source>
        <dbReference type="ARBA" id="ARBA00022723"/>
    </source>
</evidence>
<reference evidence="6" key="1">
    <citation type="submission" date="2018-05" db="EMBL/GenBank/DDBJ databases">
        <authorList>
            <person name="Lanie J.A."/>
            <person name="Ng W.-L."/>
            <person name="Kazmierczak K.M."/>
            <person name="Andrzejewski T.M."/>
            <person name="Davidsen T.M."/>
            <person name="Wayne K.J."/>
            <person name="Tettelin H."/>
            <person name="Glass J.I."/>
            <person name="Rusch D."/>
            <person name="Podicherti R."/>
            <person name="Tsui H.-C.T."/>
            <person name="Winkler M.E."/>
        </authorList>
    </citation>
    <scope>NUCLEOTIDE SEQUENCE</scope>
</reference>